<dbReference type="InterPro" id="IPR029068">
    <property type="entry name" value="Glyas_Bleomycin-R_OHBP_Dase"/>
</dbReference>
<dbReference type="OrthoDB" id="16820at2759"/>
<dbReference type="PANTHER" id="PTHR10374:SF30">
    <property type="entry name" value="LACTOYLGLUTATHIONE LYASE"/>
    <property type="match status" value="1"/>
</dbReference>
<dbReference type="InterPro" id="IPR037523">
    <property type="entry name" value="VOC_core"/>
</dbReference>
<evidence type="ECO:0000256" key="10">
    <source>
        <dbReference type="PIRSR" id="PIRSR604361-1"/>
    </source>
</evidence>
<evidence type="ECO:0000259" key="14">
    <source>
        <dbReference type="PROSITE" id="PS51819"/>
    </source>
</evidence>
<feature type="binding site" evidence="12">
    <location>
        <position position="148"/>
    </location>
    <ligand>
        <name>Zn(2+)</name>
        <dbReference type="ChEBI" id="CHEBI:29105"/>
        <note>ligand shared between dimeric partners</note>
    </ligand>
</feature>
<dbReference type="Pfam" id="PF00903">
    <property type="entry name" value="Glyoxalase"/>
    <property type="match status" value="1"/>
</dbReference>
<feature type="binding site" evidence="11">
    <location>
        <position position="176"/>
    </location>
    <ligand>
        <name>substrate</name>
        <note>ligand shared between dimeric partners</note>
    </ligand>
</feature>
<comment type="function">
    <text evidence="1 13">Catalyzes the conversion of hemimercaptal, formed from methylglyoxal and glutathione, to S-lactoylglutathione.</text>
</comment>
<dbReference type="EMBL" id="BSYR01000078">
    <property type="protein sequence ID" value="GMJ15440.1"/>
    <property type="molecule type" value="Genomic_DNA"/>
</dbReference>
<sequence>MASVSISTALSRFSLFHLTRKPYLSPSPLSFSFISKPLKQKDRTQFRLLYSMASSDSKESAANNPGLHTTPDEATKGYFMQQTMFRIKDPKVSLDFYSRVLGMSLLKRVDVPELKFSLYFLGYEDVSKAPSNPVDRTAWTFGKSATIELTHNWGTESDPEFNGYHNGNSEPRGFGHIGITVDDAAKACERFEHLGVEFVKKLDAGKMKGIAFIKDPDGYWIEIFDLKTIGEVISRCS</sequence>
<comment type="similarity">
    <text evidence="3 13">Belongs to the glyoxalase I family.</text>
</comment>
<dbReference type="InterPro" id="IPR018146">
    <property type="entry name" value="Glyoxalase_1_CS"/>
</dbReference>
<gene>
    <name evidence="15" type="ORF">HRI_005213200</name>
</gene>
<dbReference type="GO" id="GO:0004462">
    <property type="term" value="F:lactoylglutathione lyase activity"/>
    <property type="evidence" value="ECO:0007669"/>
    <property type="project" value="UniProtKB-UniRule"/>
</dbReference>
<dbReference type="EC" id="4.4.1.5" evidence="4 13"/>
<evidence type="ECO:0000256" key="4">
    <source>
        <dbReference type="ARBA" id="ARBA00012081"/>
    </source>
</evidence>
<dbReference type="InterPro" id="IPR004361">
    <property type="entry name" value="Glyoxalase_1"/>
</dbReference>
<comment type="caution">
    <text evidence="15">The sequence shown here is derived from an EMBL/GenBank/DDBJ whole genome shotgun (WGS) entry which is preliminary data.</text>
</comment>
<protein>
    <recommendedName>
        <fullName evidence="5 13">Lactoylglutathione lyase</fullName>
        <ecNumber evidence="4 13">4.4.1.5</ecNumber>
    </recommendedName>
    <alternativeName>
        <fullName evidence="13">Glyoxalase I</fullName>
    </alternativeName>
</protein>
<feature type="binding site" evidence="12">
    <location>
        <position position="222"/>
    </location>
    <ligand>
        <name>Zn(2+)</name>
        <dbReference type="ChEBI" id="CHEBI:29105"/>
        <note>ligand shared between dimeric partners</note>
    </ligand>
</feature>
<evidence type="ECO:0000256" key="5">
    <source>
        <dbReference type="ARBA" id="ARBA00018701"/>
    </source>
</evidence>
<evidence type="ECO:0000256" key="12">
    <source>
        <dbReference type="PIRSR" id="PIRSR604361-3"/>
    </source>
</evidence>
<organism evidence="15 16">
    <name type="scientific">Hibiscus trionum</name>
    <name type="common">Flower of an hour</name>
    <dbReference type="NCBI Taxonomy" id="183268"/>
    <lineage>
        <taxon>Eukaryota</taxon>
        <taxon>Viridiplantae</taxon>
        <taxon>Streptophyta</taxon>
        <taxon>Embryophyta</taxon>
        <taxon>Tracheophyta</taxon>
        <taxon>Spermatophyta</taxon>
        <taxon>Magnoliopsida</taxon>
        <taxon>eudicotyledons</taxon>
        <taxon>Gunneridae</taxon>
        <taxon>Pentapetalae</taxon>
        <taxon>rosids</taxon>
        <taxon>malvids</taxon>
        <taxon>Malvales</taxon>
        <taxon>Malvaceae</taxon>
        <taxon>Malvoideae</taxon>
        <taxon>Hibiscus</taxon>
    </lineage>
</organism>
<evidence type="ECO:0000256" key="2">
    <source>
        <dbReference type="ARBA" id="ARBA00005008"/>
    </source>
</evidence>
<evidence type="ECO:0000256" key="11">
    <source>
        <dbReference type="PIRSR" id="PIRSR604361-2"/>
    </source>
</evidence>
<evidence type="ECO:0000256" key="13">
    <source>
        <dbReference type="RuleBase" id="RU361179"/>
    </source>
</evidence>
<dbReference type="CDD" id="cd07233">
    <property type="entry name" value="GlxI_Zn"/>
    <property type="match status" value="1"/>
</dbReference>
<comment type="pathway">
    <text evidence="2 13">Secondary metabolite metabolism; methylglyoxal degradation; (R)-lactate from methylglyoxal: step 1/2.</text>
</comment>
<evidence type="ECO:0000256" key="6">
    <source>
        <dbReference type="ARBA" id="ARBA00022723"/>
    </source>
</evidence>
<comment type="catalytic activity">
    <reaction evidence="9 13">
        <text>(R)-S-lactoylglutathione = methylglyoxal + glutathione</text>
        <dbReference type="Rhea" id="RHEA:19069"/>
        <dbReference type="ChEBI" id="CHEBI:17158"/>
        <dbReference type="ChEBI" id="CHEBI:57474"/>
        <dbReference type="ChEBI" id="CHEBI:57925"/>
        <dbReference type="EC" id="4.4.1.5"/>
    </reaction>
</comment>
<dbReference type="PROSITE" id="PS00934">
    <property type="entry name" value="GLYOXALASE_I_1"/>
    <property type="match status" value="1"/>
</dbReference>
<keyword evidence="6 12" id="KW-0479">Metal-binding</keyword>
<dbReference type="NCBIfam" id="TIGR00068">
    <property type="entry name" value="glyox_I"/>
    <property type="match status" value="1"/>
</dbReference>
<feature type="binding site" evidence="11">
    <location>
        <position position="172"/>
    </location>
    <ligand>
        <name>substrate</name>
        <note>ligand shared between dimeric partners</note>
    </ligand>
</feature>
<feature type="binding site" evidence="11">
    <location>
        <position position="86"/>
    </location>
    <ligand>
        <name>substrate</name>
        <note>ligand shared between dimeric partners</note>
    </ligand>
</feature>
<evidence type="ECO:0000256" key="3">
    <source>
        <dbReference type="ARBA" id="ARBA00010363"/>
    </source>
</evidence>
<keyword evidence="8 13" id="KW-0456">Lyase</keyword>
<keyword evidence="7 12" id="KW-0862">Zinc</keyword>
<dbReference type="Gene3D" id="3.10.180.10">
    <property type="entry name" value="2,3-Dihydroxybiphenyl 1,2-Dioxygenase, domain 1"/>
    <property type="match status" value="1"/>
</dbReference>
<evidence type="ECO:0000313" key="15">
    <source>
        <dbReference type="EMBL" id="GMJ15440.1"/>
    </source>
</evidence>
<dbReference type="AlphaFoldDB" id="A0A9W7JJ34"/>
<dbReference type="Proteomes" id="UP001165190">
    <property type="component" value="Unassembled WGS sequence"/>
</dbReference>
<evidence type="ECO:0000256" key="8">
    <source>
        <dbReference type="ARBA" id="ARBA00023239"/>
    </source>
</evidence>
<dbReference type="GO" id="GO:0046872">
    <property type="term" value="F:metal ion binding"/>
    <property type="evidence" value="ECO:0007669"/>
    <property type="project" value="UniProtKB-UniRule"/>
</dbReference>
<dbReference type="SUPFAM" id="SSF54593">
    <property type="entry name" value="Glyoxalase/Bleomycin resistance protein/Dihydroxybiphenyl dioxygenase"/>
    <property type="match status" value="1"/>
</dbReference>
<feature type="domain" description="VOC" evidence="14">
    <location>
        <begin position="79"/>
        <end position="226"/>
    </location>
</feature>
<feature type="active site" description="Proton donor/acceptor" evidence="10">
    <location>
        <position position="222"/>
    </location>
</feature>
<feature type="binding site" evidence="11">
    <location>
        <begin position="206"/>
        <end position="207"/>
    </location>
    <ligand>
        <name>substrate</name>
        <note>ligand shared between dimeric partners</note>
    </ligand>
</feature>
<feature type="binding site" evidence="11">
    <location>
        <position position="152"/>
    </location>
    <ligand>
        <name>substrate</name>
        <note>ligand shared between dimeric partners</note>
    </ligand>
</feature>
<reference evidence="15" key="1">
    <citation type="submission" date="2023-05" db="EMBL/GenBank/DDBJ databases">
        <title>Genome and transcriptome analyses reveal genes involved in the formation of fine ridges on petal epidermal cells in Hibiscus trionum.</title>
        <authorList>
            <person name="Koshimizu S."/>
            <person name="Masuda S."/>
            <person name="Ishii T."/>
            <person name="Shirasu K."/>
            <person name="Hoshino A."/>
            <person name="Arita M."/>
        </authorList>
    </citation>
    <scope>NUCLEOTIDE SEQUENCE</scope>
    <source>
        <strain evidence="15">Hamamatsu line</strain>
    </source>
</reference>
<feature type="binding site" evidence="12">
    <location>
        <position position="82"/>
    </location>
    <ligand>
        <name>Zn(2+)</name>
        <dbReference type="ChEBI" id="CHEBI:29105"/>
        <note>ligand shared between dimeric partners</note>
    </ligand>
</feature>
<evidence type="ECO:0000256" key="9">
    <source>
        <dbReference type="ARBA" id="ARBA00048273"/>
    </source>
</evidence>
<evidence type="ECO:0000256" key="7">
    <source>
        <dbReference type="ARBA" id="ARBA00022833"/>
    </source>
</evidence>
<keyword evidence="16" id="KW-1185">Reference proteome</keyword>
<evidence type="ECO:0000313" key="16">
    <source>
        <dbReference type="Proteomes" id="UP001165190"/>
    </source>
</evidence>
<dbReference type="PANTHER" id="PTHR10374">
    <property type="entry name" value="LACTOYLGLUTATHIONE LYASE GLYOXALASE I"/>
    <property type="match status" value="1"/>
</dbReference>
<proteinExistence type="inferred from homology"/>
<comment type="cofactor">
    <cofactor evidence="12">
        <name>Zn(2+)</name>
        <dbReference type="ChEBI" id="CHEBI:29105"/>
    </cofactor>
    <text evidence="12">Binds 1 zinc ion per subunit. In the homodimer, two zinc ions are bound between subunits.</text>
</comment>
<name>A0A9W7JJ34_HIBTR</name>
<dbReference type="PROSITE" id="PS00935">
    <property type="entry name" value="GLYOXALASE_I_2"/>
    <property type="match status" value="1"/>
</dbReference>
<feature type="binding site" evidence="12">
    <location>
        <position position="176"/>
    </location>
    <ligand>
        <name>Zn(2+)</name>
        <dbReference type="ChEBI" id="CHEBI:29105"/>
        <note>ligand shared between dimeric partners</note>
    </ligand>
</feature>
<feature type="binding site" evidence="11">
    <location>
        <position position="82"/>
    </location>
    <ligand>
        <name>substrate</name>
        <note>ligand shared between dimeric partners</note>
    </ligand>
</feature>
<accession>A0A9W7JJ34</accession>
<dbReference type="PROSITE" id="PS51819">
    <property type="entry name" value="VOC"/>
    <property type="match status" value="1"/>
</dbReference>
<dbReference type="InterPro" id="IPR004360">
    <property type="entry name" value="Glyas_Fos-R_dOase_dom"/>
</dbReference>
<evidence type="ECO:0000256" key="1">
    <source>
        <dbReference type="ARBA" id="ARBA00003610"/>
    </source>
</evidence>